<dbReference type="AlphaFoldDB" id="A0AAV3F2Q3"/>
<feature type="domain" description="GmrSD restriction endonucleases C-terminal" evidence="2">
    <location>
        <begin position="426"/>
        <end position="554"/>
    </location>
</feature>
<proteinExistence type="predicted"/>
<dbReference type="Pfam" id="PF07510">
    <property type="entry name" value="GmrSD_C"/>
    <property type="match status" value="1"/>
</dbReference>
<comment type="caution">
    <text evidence="3">The sequence shown here is derived from an EMBL/GenBank/DDBJ whole genome shotgun (WGS) entry which is preliminary data.</text>
</comment>
<dbReference type="Proteomes" id="UP000004834">
    <property type="component" value="Unassembled WGS sequence"/>
</dbReference>
<dbReference type="Pfam" id="PF03235">
    <property type="entry name" value="GmrSD_N"/>
    <property type="match status" value="1"/>
</dbReference>
<organism evidence="3 4">
    <name type="scientific">Myroides odoratimimus CIP 101113</name>
    <dbReference type="NCBI Taxonomy" id="883154"/>
    <lineage>
        <taxon>Bacteria</taxon>
        <taxon>Pseudomonadati</taxon>
        <taxon>Bacteroidota</taxon>
        <taxon>Flavobacteriia</taxon>
        <taxon>Flavobacteriales</taxon>
        <taxon>Flavobacteriaceae</taxon>
        <taxon>Myroides</taxon>
    </lineage>
</organism>
<evidence type="ECO:0000259" key="1">
    <source>
        <dbReference type="Pfam" id="PF03235"/>
    </source>
</evidence>
<dbReference type="PANTHER" id="PTHR35149:SF2">
    <property type="entry name" value="DUF262 DOMAIN-CONTAINING PROTEIN"/>
    <property type="match status" value="1"/>
</dbReference>
<dbReference type="EMBL" id="AGEE01000020">
    <property type="protein sequence ID" value="EHO11698.1"/>
    <property type="molecule type" value="Genomic_DNA"/>
</dbReference>
<evidence type="ECO:0000259" key="2">
    <source>
        <dbReference type="Pfam" id="PF07510"/>
    </source>
</evidence>
<dbReference type="PANTHER" id="PTHR35149">
    <property type="entry name" value="SLL5132 PROTEIN"/>
    <property type="match status" value="1"/>
</dbReference>
<reference evidence="3 4" key="1">
    <citation type="submission" date="2011-11" db="EMBL/GenBank/DDBJ databases">
        <title>The Genome Sequence of Myroides odoratimimus CIP 101113.</title>
        <authorList>
            <person name="Earl A."/>
            <person name="Ward D."/>
            <person name="Feldgarden M."/>
            <person name="Gevers D."/>
            <person name="Huys G."/>
            <person name="Young S.K."/>
            <person name="Zeng Q."/>
            <person name="Gargeya S."/>
            <person name="Fitzgerald M."/>
            <person name="Haas B."/>
            <person name="Abouelleil A."/>
            <person name="Alvarado L."/>
            <person name="Arachchi H.M."/>
            <person name="Berlin A."/>
            <person name="Brown A."/>
            <person name="Chapman S.B."/>
            <person name="Chen Z."/>
            <person name="Dunbar C."/>
            <person name="Freedman E."/>
            <person name="Gearin G."/>
            <person name="Goldberg J."/>
            <person name="Griggs A."/>
            <person name="Gujja S."/>
            <person name="Heiman D."/>
            <person name="Howarth C."/>
            <person name="Larson L."/>
            <person name="Lui A."/>
            <person name="MacDonald P.J.P."/>
            <person name="Montmayeur A."/>
            <person name="Murphy C."/>
            <person name="Neiman D."/>
            <person name="Pearson M."/>
            <person name="Priest M."/>
            <person name="Roberts A."/>
            <person name="Saif S."/>
            <person name="Shea T."/>
            <person name="Shenoy N."/>
            <person name="Sisk P."/>
            <person name="Stolte C."/>
            <person name="Sykes S."/>
            <person name="Wortman J."/>
            <person name="Nusbaum C."/>
            <person name="Birren B."/>
        </authorList>
    </citation>
    <scope>NUCLEOTIDE SEQUENCE [LARGE SCALE GENOMIC DNA]</scope>
    <source>
        <strain evidence="3 4">CIP 101113</strain>
    </source>
</reference>
<accession>A0AAV3F2Q3</accession>
<gene>
    <name evidence="3" type="ORF">HMPREF9715_02047</name>
</gene>
<feature type="domain" description="GmrSD restriction endonucleases N-terminal" evidence="1">
    <location>
        <begin position="13"/>
        <end position="236"/>
    </location>
</feature>
<name>A0AAV3F2Q3_9FLAO</name>
<evidence type="ECO:0000313" key="4">
    <source>
        <dbReference type="Proteomes" id="UP000004834"/>
    </source>
</evidence>
<dbReference type="RefSeq" id="WP_006263683.1">
    <property type="nucleotide sequence ID" value="NZ_JH590837.1"/>
</dbReference>
<dbReference type="InterPro" id="IPR004919">
    <property type="entry name" value="GmrSD_N"/>
</dbReference>
<evidence type="ECO:0000313" key="3">
    <source>
        <dbReference type="EMBL" id="EHO11698.1"/>
    </source>
</evidence>
<sequence>MELFKAEERTVRGILSKKEILFQIPRNQRDYVWEEKQWKELANDIIDCIEYENDEFRNNEYFIGSCVLEKHKKNVEYIVDGQQRLTTITIILSVLYDLFEDLNHKKVLDGIYSYLYKTNDDGEEYLSIKNENLEPYYSEVILFKSPTKDFILPANEQQKRVEKAYHFFKSFLKEKISFYIDDKNKIEFLIAFRNQLLDLKIIEISVSNEIDGYTVFEILNAKGKQLQLGDRMKNLILKRVNKTFPTDQAKAKWERIRRNIEEVSKSDNSFTDFLNHYWISSYEKTKDDDEIYYYFKTKISKQDVLNFLNDLEINSEIYKEITLSDNRKITTELDFALNSFKIFRNKQVRPILLSLYHNHRVGKINDKQLLEIIKKIENFHFLFSAITATAANKIEKVYHNYASILKHECSKSNLDNFINELIDRKPKYDIFERNFLLKGYSHKNKDLKNNRSLVNYILQRIEYYKQENRELLINDISIEHIANDDGTEQNARIGNLLPLSKTLNENCGDDIYENKLIKYKRSNFKTVKDFLEYHSAKKDWTEKDINERSLKISKLAYDKVWRL</sequence>
<evidence type="ECO:0008006" key="5">
    <source>
        <dbReference type="Google" id="ProtNLM"/>
    </source>
</evidence>
<protein>
    <recommendedName>
        <fullName evidence="5">DUF262 domain-containing protein</fullName>
    </recommendedName>
</protein>
<dbReference type="InterPro" id="IPR011089">
    <property type="entry name" value="GmrSD_C"/>
</dbReference>